<dbReference type="AlphaFoldDB" id="A0A811S0J4"/>
<feature type="region of interest" description="Disordered" evidence="1">
    <location>
        <begin position="70"/>
        <end position="98"/>
    </location>
</feature>
<keyword evidence="3" id="KW-1185">Reference proteome</keyword>
<sequence length="98" mass="10228">MVAVHPTGDPRICGARGGQARSRGHELAAGDPAHLLSPLWLAGPARLLLLPHPLPVAPRKRPRAMARRVRANGPAPRCGLTPAASGQFGGGWTPTKKP</sequence>
<accession>A0A811S0J4</accession>
<name>A0A811S0J4_9POAL</name>
<protein>
    <submittedName>
        <fullName evidence="2">Uncharacterized protein</fullName>
    </submittedName>
</protein>
<organism evidence="2 3">
    <name type="scientific">Miscanthus lutarioriparius</name>
    <dbReference type="NCBI Taxonomy" id="422564"/>
    <lineage>
        <taxon>Eukaryota</taxon>
        <taxon>Viridiplantae</taxon>
        <taxon>Streptophyta</taxon>
        <taxon>Embryophyta</taxon>
        <taxon>Tracheophyta</taxon>
        <taxon>Spermatophyta</taxon>
        <taxon>Magnoliopsida</taxon>
        <taxon>Liliopsida</taxon>
        <taxon>Poales</taxon>
        <taxon>Poaceae</taxon>
        <taxon>PACMAD clade</taxon>
        <taxon>Panicoideae</taxon>
        <taxon>Andropogonodae</taxon>
        <taxon>Andropogoneae</taxon>
        <taxon>Saccharinae</taxon>
        <taxon>Miscanthus</taxon>
    </lineage>
</organism>
<reference evidence="2" key="1">
    <citation type="submission" date="2020-10" db="EMBL/GenBank/DDBJ databases">
        <authorList>
            <person name="Han B."/>
            <person name="Lu T."/>
            <person name="Zhao Q."/>
            <person name="Huang X."/>
            <person name="Zhao Y."/>
        </authorList>
    </citation>
    <scope>NUCLEOTIDE SEQUENCE</scope>
</reference>
<evidence type="ECO:0000256" key="1">
    <source>
        <dbReference type="SAM" id="MobiDB-lite"/>
    </source>
</evidence>
<dbReference type="EMBL" id="CAJGYO010000018">
    <property type="protein sequence ID" value="CAD6335822.1"/>
    <property type="molecule type" value="Genomic_DNA"/>
</dbReference>
<evidence type="ECO:0000313" key="2">
    <source>
        <dbReference type="EMBL" id="CAD6335822.1"/>
    </source>
</evidence>
<evidence type="ECO:0000313" key="3">
    <source>
        <dbReference type="Proteomes" id="UP000604825"/>
    </source>
</evidence>
<dbReference type="Proteomes" id="UP000604825">
    <property type="component" value="Unassembled WGS sequence"/>
</dbReference>
<gene>
    <name evidence="2" type="ORF">NCGR_LOCUS59920</name>
</gene>
<comment type="caution">
    <text evidence="2">The sequence shown here is derived from an EMBL/GenBank/DDBJ whole genome shotgun (WGS) entry which is preliminary data.</text>
</comment>
<proteinExistence type="predicted"/>